<evidence type="ECO:0000313" key="5">
    <source>
        <dbReference type="Proteomes" id="UP001139260"/>
    </source>
</evidence>
<comment type="caution">
    <text evidence="4">The sequence shown here is derived from an EMBL/GenBank/DDBJ whole genome shotgun (WGS) entry which is preliminary data.</text>
</comment>
<keyword evidence="2" id="KW-0472">Membrane</keyword>
<dbReference type="SUPFAM" id="SSF54373">
    <property type="entry name" value="FAD-linked reductases, C-terminal domain"/>
    <property type="match status" value="1"/>
</dbReference>
<dbReference type="InterPro" id="IPR050703">
    <property type="entry name" value="Flavin_MAO"/>
</dbReference>
<sequence>MNKEKIIIIGAGLSGVMIAYLLQKKGYNITILEADKRIGGRIETLKGSSGATMEMGATWFSKPHQNLIALLEEFEIPYFKQHTKGISFFETMSFVPPQRFEISDAEEPSFRIVGGTAKLIEKLITKVGLENIKTKSKVTAVKEIENYIEITDSNGIKHTATKIISTLPPHLLVQTIQFEPHLPEKIQRLAKKTHTWMGESIKFAVEYANPFWKENNYSGTLFSQASIIQEMYDHSNNDNKGFALKGFLNGGTYTLTKEQREEKVILQLTKVFGKEAANYVAYHEKVWREEPLTFFPYEQLVLGHENNGNSDYNKPLWNDKLYVSGSETASQNPGYMEGAIVAARNIATQF</sequence>
<accession>A0A9X1XTD9</accession>
<reference evidence="4" key="1">
    <citation type="submission" date="2022-04" db="EMBL/GenBank/DDBJ databases">
        <title>Flavobacterium pygoscelis sp. nov. isolated from Chinstrap chick (Pygoscelis antarcticus).</title>
        <authorList>
            <person name="Irgang R."/>
            <person name="Poblete-Morales M."/>
            <person name="Avendano-Herrera R."/>
        </authorList>
    </citation>
    <scope>NUCLEOTIDE SEQUENCE</scope>
    <source>
        <strain evidence="4">I-SCBP12n</strain>
    </source>
</reference>
<protein>
    <submittedName>
        <fullName evidence="4">FAD-dependent oxidoreductase</fullName>
    </submittedName>
</protein>
<dbReference type="AlphaFoldDB" id="A0A9X1XTD9"/>
<dbReference type="InterPro" id="IPR002937">
    <property type="entry name" value="Amino_oxidase"/>
</dbReference>
<keyword evidence="2" id="KW-1133">Transmembrane helix</keyword>
<feature type="domain" description="Amine oxidase" evidence="3">
    <location>
        <begin position="13"/>
        <end position="77"/>
    </location>
</feature>
<dbReference type="RefSeq" id="WP_248428463.1">
    <property type="nucleotide sequence ID" value="NZ_JALNUB010000005.1"/>
</dbReference>
<evidence type="ECO:0000259" key="3">
    <source>
        <dbReference type="Pfam" id="PF01593"/>
    </source>
</evidence>
<dbReference type="Gene3D" id="3.90.660.20">
    <property type="entry name" value="Protoporphyrinogen oxidase, mitochondrial, domain 2"/>
    <property type="match status" value="1"/>
</dbReference>
<dbReference type="Pfam" id="PF01593">
    <property type="entry name" value="Amino_oxidase"/>
    <property type="match status" value="2"/>
</dbReference>
<dbReference type="PANTHER" id="PTHR43563:SF14">
    <property type="entry name" value="AMINE OXIDASE"/>
    <property type="match status" value="1"/>
</dbReference>
<dbReference type="Gene3D" id="3.50.50.60">
    <property type="entry name" value="FAD/NAD(P)-binding domain"/>
    <property type="match status" value="2"/>
</dbReference>
<gene>
    <name evidence="4" type="ORF">MW871_10450</name>
</gene>
<organism evidence="4 5">
    <name type="scientific">Flavobacterium pygoscelis</name>
    <dbReference type="NCBI Taxonomy" id="2893176"/>
    <lineage>
        <taxon>Bacteria</taxon>
        <taxon>Pseudomonadati</taxon>
        <taxon>Bacteroidota</taxon>
        <taxon>Flavobacteriia</taxon>
        <taxon>Flavobacteriales</taxon>
        <taxon>Flavobacteriaceae</taxon>
        <taxon>Flavobacterium</taxon>
    </lineage>
</organism>
<dbReference type="SUPFAM" id="SSF51905">
    <property type="entry name" value="FAD/NAD(P)-binding domain"/>
    <property type="match status" value="1"/>
</dbReference>
<feature type="transmembrane region" description="Helical" evidence="2">
    <location>
        <begin position="6"/>
        <end position="22"/>
    </location>
</feature>
<dbReference type="GO" id="GO:0016491">
    <property type="term" value="F:oxidoreductase activity"/>
    <property type="evidence" value="ECO:0007669"/>
    <property type="project" value="InterPro"/>
</dbReference>
<evidence type="ECO:0000313" key="4">
    <source>
        <dbReference type="EMBL" id="MCK8142311.1"/>
    </source>
</evidence>
<feature type="domain" description="Amine oxidase" evidence="3">
    <location>
        <begin position="91"/>
        <end position="348"/>
    </location>
</feature>
<dbReference type="Proteomes" id="UP001139260">
    <property type="component" value="Unassembled WGS sequence"/>
</dbReference>
<evidence type="ECO:0000256" key="1">
    <source>
        <dbReference type="ARBA" id="ARBA00005995"/>
    </source>
</evidence>
<dbReference type="PANTHER" id="PTHR43563">
    <property type="entry name" value="AMINE OXIDASE"/>
    <property type="match status" value="1"/>
</dbReference>
<proteinExistence type="inferred from homology"/>
<name>A0A9X1XTD9_9FLAO</name>
<dbReference type="InterPro" id="IPR036188">
    <property type="entry name" value="FAD/NAD-bd_sf"/>
</dbReference>
<keyword evidence="5" id="KW-1185">Reference proteome</keyword>
<comment type="similarity">
    <text evidence="1">Belongs to the flavin monoamine oxidase family.</text>
</comment>
<keyword evidence="2" id="KW-0812">Transmembrane</keyword>
<evidence type="ECO:0000256" key="2">
    <source>
        <dbReference type="SAM" id="Phobius"/>
    </source>
</evidence>
<dbReference type="EMBL" id="JALNUB010000005">
    <property type="protein sequence ID" value="MCK8142311.1"/>
    <property type="molecule type" value="Genomic_DNA"/>
</dbReference>